<evidence type="ECO:0000259" key="5">
    <source>
        <dbReference type="SMART" id="SM01217"/>
    </source>
</evidence>
<dbReference type="PROSITE" id="PS00775">
    <property type="entry name" value="GLYCOSYL_HYDROL_F3"/>
    <property type="match status" value="1"/>
</dbReference>
<keyword evidence="2 4" id="KW-0378">Hydrolase</keyword>
<dbReference type="Gene3D" id="2.60.40.10">
    <property type="entry name" value="Immunoglobulins"/>
    <property type="match status" value="1"/>
</dbReference>
<sequence length="706" mass="78435">MHWFDRILQKLVQKKMIAMLSPRDIPTDTEPMSLVLKPGPSVPLPQRILAEMTEDEKLNLISGVDEFCIRGIPRLGVKPVWTSDATMALRGWKTNVTDFPATIAMAASFDRALLREVGKVLAQECKSLGIGVLLGPGVNIARLPTCGRNFEYCGEDPYLTGEVASSYIQGVQSQGVIATVKHFACNNSEYDRHKCNSVVDERTLREIYLPPFKKAVEAGVLGLMTSYNPVNGTYCSEHPYLLGEILRHEWGYDGMVISDWNSLYSTVGAACNGVDLEMPGPKWFDPKKLKKEIAAGKVSMADIDAKLLHIFTSYEKAGLFNRQPVVPGDNVGTAEHFALAKHLASESVVLLKNTGSLLPLQKKKGLVVCVGGRNAFQIPAGGGSSMVQLQQQPDNLADQMLKEGVEVVLLPARWWRKKAYREKVKNCDAIIFSTGFDHFYESESYDRRWQLPSGEADEMHRIASVNANLIVILHGGGDLETTSWITCAKSVLYAFYLGSSTAPALADILFGRCNPCGKLPFSMAKDFSNYRSVSNYPHDFDSVRIRRIQGGQGNPNKRFVWDMEYRENLMVGYRLFDTEGIEVAFPFGHGLSYSTFSYANLQLEKHQDGSVSLSFTITNTGKVDGKETVQVYIHEELPAVFRPRQELKQFEKVFLGAGASAEVKLFLPADAFCHYDSNAWKFVRGNGSFSLRIGSSSRDIRLQAIV</sequence>
<evidence type="ECO:0000313" key="6">
    <source>
        <dbReference type="EMBL" id="AEV29039.1"/>
    </source>
</evidence>
<dbReference type="STRING" id="158190.SpiGrapes_1223"/>
<evidence type="ECO:0000256" key="3">
    <source>
        <dbReference type="ARBA" id="ARBA00023277"/>
    </source>
</evidence>
<dbReference type="InterPro" id="IPR026891">
    <property type="entry name" value="Fn3-like"/>
</dbReference>
<keyword evidence="4" id="KW-0326">Glycosidase</keyword>
<feature type="domain" description="Fibronectin type III-like" evidence="5">
    <location>
        <begin position="627"/>
        <end position="697"/>
    </location>
</feature>
<keyword evidence="3" id="KW-0119">Carbohydrate metabolism</keyword>
<dbReference type="OrthoDB" id="98455at2"/>
<dbReference type="InterPro" id="IPR036962">
    <property type="entry name" value="Glyco_hydro_3_N_sf"/>
</dbReference>
<dbReference type="Pfam" id="PF01915">
    <property type="entry name" value="Glyco_hydro_3_C"/>
    <property type="match status" value="1"/>
</dbReference>
<dbReference type="Pfam" id="PF14310">
    <property type="entry name" value="Fn3-like"/>
    <property type="match status" value="1"/>
</dbReference>
<comment type="similarity">
    <text evidence="1 4">Belongs to the glycosyl hydrolase 3 family.</text>
</comment>
<gene>
    <name evidence="6" type="ordered locus">SpiGrapes_1223</name>
</gene>
<dbReference type="SUPFAM" id="SSF52279">
    <property type="entry name" value="Beta-D-glucan exohydrolase, C-terminal domain"/>
    <property type="match status" value="1"/>
</dbReference>
<accession>G8QT72</accession>
<dbReference type="InterPro" id="IPR050288">
    <property type="entry name" value="Cellulose_deg_GH3"/>
</dbReference>
<reference evidence="6 7" key="1">
    <citation type="submission" date="2011-11" db="EMBL/GenBank/DDBJ databases">
        <title>Complete sequence of Spirochaeta sp. grapes.</title>
        <authorList>
            <consortium name="US DOE Joint Genome Institute"/>
            <person name="Lucas S."/>
            <person name="Han J."/>
            <person name="Lapidus A."/>
            <person name="Cheng J.-F."/>
            <person name="Goodwin L."/>
            <person name="Pitluck S."/>
            <person name="Peters L."/>
            <person name="Ovchinnikova G."/>
            <person name="Munk A.C."/>
            <person name="Detter J.C."/>
            <person name="Han C."/>
            <person name="Tapia R."/>
            <person name="Land M."/>
            <person name="Hauser L."/>
            <person name="Kyrpides N."/>
            <person name="Ivanova N."/>
            <person name="Pagani I."/>
            <person name="Ritalahtilisa K."/>
            <person name="Loeffler F."/>
            <person name="Woyke T."/>
        </authorList>
    </citation>
    <scope>NUCLEOTIDE SEQUENCE [LARGE SCALE GENOMIC DNA]</scope>
    <source>
        <strain evidence="7">ATCC BAA-1885 / DSM 22778 / Grapes</strain>
    </source>
</reference>
<dbReference type="InterPro" id="IPR017853">
    <property type="entry name" value="GH"/>
</dbReference>
<dbReference type="GO" id="GO:0008422">
    <property type="term" value="F:beta-glucosidase activity"/>
    <property type="evidence" value="ECO:0007669"/>
    <property type="project" value="UniProtKB-ARBA"/>
</dbReference>
<dbReference type="AlphaFoldDB" id="G8QT72"/>
<evidence type="ECO:0000313" key="7">
    <source>
        <dbReference type="Proteomes" id="UP000005632"/>
    </source>
</evidence>
<dbReference type="GO" id="GO:0005975">
    <property type="term" value="P:carbohydrate metabolic process"/>
    <property type="evidence" value="ECO:0007669"/>
    <property type="project" value="InterPro"/>
</dbReference>
<dbReference type="HOGENOM" id="CLU_004542_4_1_12"/>
<dbReference type="KEGG" id="sgp:SpiGrapes_1223"/>
<dbReference type="InterPro" id="IPR013783">
    <property type="entry name" value="Ig-like_fold"/>
</dbReference>
<dbReference type="InterPro" id="IPR001764">
    <property type="entry name" value="Glyco_hydro_3_N"/>
</dbReference>
<dbReference type="PANTHER" id="PTHR42715">
    <property type="entry name" value="BETA-GLUCOSIDASE"/>
    <property type="match status" value="1"/>
</dbReference>
<dbReference type="SUPFAM" id="SSF51445">
    <property type="entry name" value="(Trans)glycosidases"/>
    <property type="match status" value="1"/>
</dbReference>
<evidence type="ECO:0000256" key="2">
    <source>
        <dbReference type="ARBA" id="ARBA00022801"/>
    </source>
</evidence>
<dbReference type="PANTHER" id="PTHR42715:SF10">
    <property type="entry name" value="BETA-GLUCOSIDASE"/>
    <property type="match status" value="1"/>
</dbReference>
<dbReference type="Pfam" id="PF00933">
    <property type="entry name" value="Glyco_hydro_3"/>
    <property type="match status" value="1"/>
</dbReference>
<dbReference type="InterPro" id="IPR002772">
    <property type="entry name" value="Glyco_hydro_3_C"/>
</dbReference>
<dbReference type="RefSeq" id="WP_014269888.1">
    <property type="nucleotide sequence ID" value="NC_016633.1"/>
</dbReference>
<proteinExistence type="inferred from homology"/>
<dbReference type="Gene3D" id="3.20.20.300">
    <property type="entry name" value="Glycoside hydrolase, family 3, N-terminal domain"/>
    <property type="match status" value="1"/>
</dbReference>
<dbReference type="InterPro" id="IPR019800">
    <property type="entry name" value="Glyco_hydro_3_AS"/>
</dbReference>
<evidence type="ECO:0000256" key="1">
    <source>
        <dbReference type="ARBA" id="ARBA00005336"/>
    </source>
</evidence>
<name>G8QT72_SPHPG</name>
<organism evidence="6 7">
    <name type="scientific">Sphaerochaeta pleomorpha (strain ATCC BAA-1885 / DSM 22778 / Grapes)</name>
    <dbReference type="NCBI Taxonomy" id="158190"/>
    <lineage>
        <taxon>Bacteria</taxon>
        <taxon>Pseudomonadati</taxon>
        <taxon>Spirochaetota</taxon>
        <taxon>Spirochaetia</taxon>
        <taxon>Spirochaetales</taxon>
        <taxon>Sphaerochaetaceae</taxon>
        <taxon>Sphaerochaeta</taxon>
    </lineage>
</organism>
<dbReference type="PRINTS" id="PR00133">
    <property type="entry name" value="GLHYDRLASE3"/>
</dbReference>
<keyword evidence="7" id="KW-1185">Reference proteome</keyword>
<dbReference type="EMBL" id="CP003155">
    <property type="protein sequence ID" value="AEV29039.1"/>
    <property type="molecule type" value="Genomic_DNA"/>
</dbReference>
<dbReference type="Proteomes" id="UP000005632">
    <property type="component" value="Chromosome"/>
</dbReference>
<dbReference type="Gene3D" id="3.40.50.1700">
    <property type="entry name" value="Glycoside hydrolase family 3 C-terminal domain"/>
    <property type="match status" value="1"/>
</dbReference>
<dbReference type="InterPro" id="IPR036881">
    <property type="entry name" value="Glyco_hydro_3_C_sf"/>
</dbReference>
<dbReference type="FunFam" id="2.60.40.10:FF:000495">
    <property type="entry name" value="Periplasmic beta-glucosidase"/>
    <property type="match status" value="1"/>
</dbReference>
<dbReference type="eggNOG" id="COG1472">
    <property type="taxonomic scope" value="Bacteria"/>
</dbReference>
<protein>
    <submittedName>
        <fullName evidence="6">Beta-glucosidase-like glycosyl hydrolase</fullName>
    </submittedName>
</protein>
<evidence type="ECO:0000256" key="4">
    <source>
        <dbReference type="RuleBase" id="RU361161"/>
    </source>
</evidence>
<dbReference type="SMART" id="SM01217">
    <property type="entry name" value="Fn3_like"/>
    <property type="match status" value="1"/>
</dbReference>